<dbReference type="InterPro" id="IPR036047">
    <property type="entry name" value="F-box-like_dom_sf"/>
</dbReference>
<keyword evidence="4" id="KW-1185">Reference proteome</keyword>
<dbReference type="InterPro" id="IPR052821">
    <property type="entry name" value="F-box_only_SRC"/>
</dbReference>
<dbReference type="CDD" id="cd22110">
    <property type="entry name" value="F-box_FBXO42"/>
    <property type="match status" value="1"/>
</dbReference>
<dbReference type="Proteomes" id="UP000827092">
    <property type="component" value="Unassembled WGS sequence"/>
</dbReference>
<feature type="domain" description="F-box" evidence="2">
    <location>
        <begin position="4"/>
        <end position="57"/>
    </location>
</feature>
<dbReference type="SUPFAM" id="SSF117281">
    <property type="entry name" value="Kelch motif"/>
    <property type="match status" value="1"/>
</dbReference>
<dbReference type="Pfam" id="PF12937">
    <property type="entry name" value="F-box-like"/>
    <property type="match status" value="1"/>
</dbReference>
<accession>A0AAV6VPS2</accession>
<dbReference type="AlphaFoldDB" id="A0AAV6VPS2"/>
<dbReference type="GO" id="GO:0019005">
    <property type="term" value="C:SCF ubiquitin ligase complex"/>
    <property type="evidence" value="ECO:0007669"/>
    <property type="project" value="TreeGrafter"/>
</dbReference>
<evidence type="ECO:0000313" key="4">
    <source>
        <dbReference type="Proteomes" id="UP000827092"/>
    </source>
</evidence>
<dbReference type="InterPro" id="IPR015915">
    <property type="entry name" value="Kelch-typ_b-propeller"/>
</dbReference>
<evidence type="ECO:0000313" key="3">
    <source>
        <dbReference type="EMBL" id="KAG8197516.1"/>
    </source>
</evidence>
<gene>
    <name evidence="3" type="ORF">JTE90_007254</name>
</gene>
<reference evidence="3 4" key="1">
    <citation type="journal article" date="2022" name="Nat. Ecol. Evol.">
        <title>A masculinizing supergene underlies an exaggerated male reproductive morph in a spider.</title>
        <authorList>
            <person name="Hendrickx F."/>
            <person name="De Corte Z."/>
            <person name="Sonet G."/>
            <person name="Van Belleghem S.M."/>
            <person name="Kostlbacher S."/>
            <person name="Vangestel C."/>
        </authorList>
    </citation>
    <scope>NUCLEOTIDE SEQUENCE [LARGE SCALE GENOMIC DNA]</scope>
    <source>
        <strain evidence="3">W744_W776</strain>
    </source>
</reference>
<feature type="compositionally biased region" description="Polar residues" evidence="1">
    <location>
        <begin position="423"/>
        <end position="434"/>
    </location>
</feature>
<organism evidence="3 4">
    <name type="scientific">Oedothorax gibbosus</name>
    <dbReference type="NCBI Taxonomy" id="931172"/>
    <lineage>
        <taxon>Eukaryota</taxon>
        <taxon>Metazoa</taxon>
        <taxon>Ecdysozoa</taxon>
        <taxon>Arthropoda</taxon>
        <taxon>Chelicerata</taxon>
        <taxon>Arachnida</taxon>
        <taxon>Araneae</taxon>
        <taxon>Araneomorphae</taxon>
        <taxon>Entelegynae</taxon>
        <taxon>Araneoidea</taxon>
        <taxon>Linyphiidae</taxon>
        <taxon>Erigoninae</taxon>
        <taxon>Oedothorax</taxon>
    </lineage>
</organism>
<evidence type="ECO:0000259" key="2">
    <source>
        <dbReference type="PROSITE" id="PS50181"/>
    </source>
</evidence>
<dbReference type="Pfam" id="PF13415">
    <property type="entry name" value="Beta-prop_FBX42"/>
    <property type="match status" value="1"/>
</dbReference>
<dbReference type="PROSITE" id="PS50181">
    <property type="entry name" value="FBOX"/>
    <property type="match status" value="1"/>
</dbReference>
<dbReference type="GO" id="GO:1990756">
    <property type="term" value="F:ubiquitin-like ligase-substrate adaptor activity"/>
    <property type="evidence" value="ECO:0007669"/>
    <property type="project" value="TreeGrafter"/>
</dbReference>
<feature type="region of interest" description="Disordered" evidence="1">
    <location>
        <begin position="372"/>
        <end position="488"/>
    </location>
</feature>
<dbReference type="PANTHER" id="PTHR46432:SF1">
    <property type="entry name" value="F-BOX ONLY PROTEIN 42"/>
    <property type="match status" value="1"/>
</dbReference>
<dbReference type="PANTHER" id="PTHR46432">
    <property type="entry name" value="F-BOX ONLY PROTEIN 42"/>
    <property type="match status" value="1"/>
</dbReference>
<dbReference type="SUPFAM" id="SSF81383">
    <property type="entry name" value="F-box domain"/>
    <property type="match status" value="1"/>
</dbReference>
<protein>
    <recommendedName>
        <fullName evidence="2">F-box domain-containing protein</fullName>
    </recommendedName>
</protein>
<dbReference type="Gene3D" id="2.120.10.80">
    <property type="entry name" value="Kelch-type beta propeller"/>
    <property type="match status" value="1"/>
</dbReference>
<name>A0AAV6VPS2_9ARAC</name>
<comment type="caution">
    <text evidence="3">The sequence shown here is derived from an EMBL/GenBank/DDBJ whole genome shotgun (WGS) entry which is preliminary data.</text>
</comment>
<dbReference type="EMBL" id="JAFNEN010000054">
    <property type="protein sequence ID" value="KAG8197516.1"/>
    <property type="molecule type" value="Genomic_DNA"/>
</dbReference>
<evidence type="ECO:0000256" key="1">
    <source>
        <dbReference type="SAM" id="MobiDB-lite"/>
    </source>
</evidence>
<dbReference type="InterPro" id="IPR001810">
    <property type="entry name" value="F-box_dom"/>
</dbReference>
<dbReference type="Gene3D" id="1.20.1280.50">
    <property type="match status" value="1"/>
</dbReference>
<sequence length="611" mass="68742">MEPSKTIQDLPDPIIEYILSYLSPYRDFKQCMLVNKSWYRYVYDVIRKTQRDFFHAVCHMSVQWSHLEASPGPTITKRYSHSACCNGNSMYIFGGCTTSNTTFNDLWRLDLGTRCWIRPLATGTYPPPKACATLVGHSDNLILFGGWTHTAPYPLHQIWRIFNQIHVYNTSTNRWTQITSPTQCPPMAGHSASVHGDYMVVYGGIQRQLCDGPFQSSSDIWTLDLNLYKWQKQTTTSETPPPRYGHSQIPIDKNHLLIMGGCGGANMLYNDVWLLKMVDGPGGLWEWQKMEVHEKESAAPHLAFHPACKVGNHVVVMNKGPMSNSSPATLPKIIHNPTRSTMWIPPVAQDNGQSSARHAKRPAPEVEQCINGKRGVLRRPAPYRQNGGPRLSYSSDEDETLETNKKASISHDPLSRHLEELNNMPSTSGYNSNGVGKPGNSYQPPSPFAEPPNDCANQDEPVRGGLRPINPECSVPEDGSKNIRRTKKRNEVLDRMSLRLQAMNAGNQPDRCHPLPHTQPFRTTRKRPMSMYVLDISTALDGYVTWKTLKNQSPTAPEEIILYSLVLGKGELIMFGGIQKDLNSQLQDDETSVPEIVSNCLHFMTAERFVI</sequence>
<proteinExistence type="predicted"/>